<dbReference type="AlphaFoldDB" id="B4LNT7"/>
<feature type="chain" id="PRO_5002813739" evidence="1">
    <location>
        <begin position="21"/>
        <end position="59"/>
    </location>
</feature>
<proteinExistence type="predicted"/>
<dbReference type="InParanoid" id="B4LNT7"/>
<dbReference type="EMBL" id="CH940648">
    <property type="protein sequence ID" value="EDW60157.1"/>
    <property type="molecule type" value="Genomic_DNA"/>
</dbReference>
<evidence type="ECO:0000313" key="2">
    <source>
        <dbReference type="EMBL" id="EDW60157.1"/>
    </source>
</evidence>
<sequence length="59" mass="6519">MIRLLVLILSLVLLMGTAHGNHQFWLKLFGLTPQNPSPAPITNCQGYPYPCTDPLWVGA</sequence>
<name>B4LNT7_DROVI</name>
<reference evidence="2 3" key="1">
    <citation type="journal article" date="2007" name="Nature">
        <title>Evolution of genes and genomes on the Drosophila phylogeny.</title>
        <authorList>
            <consortium name="Drosophila 12 Genomes Consortium"/>
            <person name="Clark A.G."/>
            <person name="Eisen M.B."/>
            <person name="Smith D.R."/>
            <person name="Bergman C.M."/>
            <person name="Oliver B."/>
            <person name="Markow T.A."/>
            <person name="Kaufman T.C."/>
            <person name="Kellis M."/>
            <person name="Gelbart W."/>
            <person name="Iyer V.N."/>
            <person name="Pollard D.A."/>
            <person name="Sackton T.B."/>
            <person name="Larracuente A.M."/>
            <person name="Singh N.D."/>
            <person name="Abad J.P."/>
            <person name="Abt D.N."/>
            <person name="Adryan B."/>
            <person name="Aguade M."/>
            <person name="Akashi H."/>
            <person name="Anderson W.W."/>
            <person name="Aquadro C.F."/>
            <person name="Ardell D.H."/>
            <person name="Arguello R."/>
            <person name="Artieri C.G."/>
            <person name="Barbash D.A."/>
            <person name="Barker D."/>
            <person name="Barsanti P."/>
            <person name="Batterham P."/>
            <person name="Batzoglou S."/>
            <person name="Begun D."/>
            <person name="Bhutkar A."/>
            <person name="Blanco E."/>
            <person name="Bosak S.A."/>
            <person name="Bradley R.K."/>
            <person name="Brand A.D."/>
            <person name="Brent M.R."/>
            <person name="Brooks A.N."/>
            <person name="Brown R.H."/>
            <person name="Butlin R.K."/>
            <person name="Caggese C."/>
            <person name="Calvi B.R."/>
            <person name="Bernardo de Carvalho A."/>
            <person name="Caspi A."/>
            <person name="Castrezana S."/>
            <person name="Celniker S.E."/>
            <person name="Chang J.L."/>
            <person name="Chapple C."/>
            <person name="Chatterji S."/>
            <person name="Chinwalla A."/>
            <person name="Civetta A."/>
            <person name="Clifton S.W."/>
            <person name="Comeron J.M."/>
            <person name="Costello J.C."/>
            <person name="Coyne J.A."/>
            <person name="Daub J."/>
            <person name="David R.G."/>
            <person name="Delcher A.L."/>
            <person name="Delehaunty K."/>
            <person name="Do C.B."/>
            <person name="Ebling H."/>
            <person name="Edwards K."/>
            <person name="Eickbush T."/>
            <person name="Evans J.D."/>
            <person name="Filipski A."/>
            <person name="Findeiss S."/>
            <person name="Freyhult E."/>
            <person name="Fulton L."/>
            <person name="Fulton R."/>
            <person name="Garcia A.C."/>
            <person name="Gardiner A."/>
            <person name="Garfield D.A."/>
            <person name="Garvin B.E."/>
            <person name="Gibson G."/>
            <person name="Gilbert D."/>
            <person name="Gnerre S."/>
            <person name="Godfrey J."/>
            <person name="Good R."/>
            <person name="Gotea V."/>
            <person name="Gravely B."/>
            <person name="Greenberg A.J."/>
            <person name="Griffiths-Jones S."/>
            <person name="Gross S."/>
            <person name="Guigo R."/>
            <person name="Gustafson E.A."/>
            <person name="Haerty W."/>
            <person name="Hahn M.W."/>
            <person name="Halligan D.L."/>
            <person name="Halpern A.L."/>
            <person name="Halter G.M."/>
            <person name="Han M.V."/>
            <person name="Heger A."/>
            <person name="Hillier L."/>
            <person name="Hinrichs A.S."/>
            <person name="Holmes I."/>
            <person name="Hoskins R.A."/>
            <person name="Hubisz M.J."/>
            <person name="Hultmark D."/>
            <person name="Huntley M.A."/>
            <person name="Jaffe D.B."/>
            <person name="Jagadeeshan S."/>
            <person name="Jeck W.R."/>
            <person name="Johnson J."/>
            <person name="Jones C.D."/>
            <person name="Jordan W.C."/>
            <person name="Karpen G.H."/>
            <person name="Kataoka E."/>
            <person name="Keightley P.D."/>
            <person name="Kheradpour P."/>
            <person name="Kirkness E.F."/>
            <person name="Koerich L.B."/>
            <person name="Kristiansen K."/>
            <person name="Kudrna D."/>
            <person name="Kulathinal R.J."/>
            <person name="Kumar S."/>
            <person name="Kwok R."/>
            <person name="Lander E."/>
            <person name="Langley C.H."/>
            <person name="Lapoint R."/>
            <person name="Lazzaro B.P."/>
            <person name="Lee S.J."/>
            <person name="Levesque L."/>
            <person name="Li R."/>
            <person name="Lin C.F."/>
            <person name="Lin M.F."/>
            <person name="Lindblad-Toh K."/>
            <person name="Llopart A."/>
            <person name="Long M."/>
            <person name="Low L."/>
            <person name="Lozovsky E."/>
            <person name="Lu J."/>
            <person name="Luo M."/>
            <person name="Machado C.A."/>
            <person name="Makalowski W."/>
            <person name="Marzo M."/>
            <person name="Matsuda M."/>
            <person name="Matzkin L."/>
            <person name="McAllister B."/>
            <person name="McBride C.S."/>
            <person name="McKernan B."/>
            <person name="McKernan K."/>
            <person name="Mendez-Lago M."/>
            <person name="Minx P."/>
            <person name="Mollenhauer M.U."/>
            <person name="Montooth K."/>
            <person name="Mount S.M."/>
            <person name="Mu X."/>
            <person name="Myers E."/>
            <person name="Negre B."/>
            <person name="Newfeld S."/>
            <person name="Nielsen R."/>
            <person name="Noor M.A."/>
            <person name="O'Grady P."/>
            <person name="Pachter L."/>
            <person name="Papaceit M."/>
            <person name="Parisi M.J."/>
            <person name="Parisi M."/>
            <person name="Parts L."/>
            <person name="Pedersen J.S."/>
            <person name="Pesole G."/>
            <person name="Phillippy A.M."/>
            <person name="Ponting C.P."/>
            <person name="Pop M."/>
            <person name="Porcelli D."/>
            <person name="Powell J.R."/>
            <person name="Prohaska S."/>
            <person name="Pruitt K."/>
            <person name="Puig M."/>
            <person name="Quesneville H."/>
            <person name="Ram K.R."/>
            <person name="Rand D."/>
            <person name="Rasmussen M.D."/>
            <person name="Reed L.K."/>
            <person name="Reenan R."/>
            <person name="Reily A."/>
            <person name="Remington K.A."/>
            <person name="Rieger T.T."/>
            <person name="Ritchie M.G."/>
            <person name="Robin C."/>
            <person name="Rogers Y.H."/>
            <person name="Rohde C."/>
            <person name="Rozas J."/>
            <person name="Rubenfield M.J."/>
            <person name="Ruiz A."/>
            <person name="Russo S."/>
            <person name="Salzberg S.L."/>
            <person name="Sanchez-Gracia A."/>
            <person name="Saranga D.J."/>
            <person name="Sato H."/>
            <person name="Schaeffer S.W."/>
            <person name="Schatz M.C."/>
            <person name="Schlenke T."/>
            <person name="Schwartz R."/>
            <person name="Segarra C."/>
            <person name="Singh R.S."/>
            <person name="Sirot L."/>
            <person name="Sirota M."/>
            <person name="Sisneros N.B."/>
            <person name="Smith C.D."/>
            <person name="Smith T.F."/>
            <person name="Spieth J."/>
            <person name="Stage D.E."/>
            <person name="Stark A."/>
            <person name="Stephan W."/>
            <person name="Strausberg R.L."/>
            <person name="Strempel S."/>
            <person name="Sturgill D."/>
            <person name="Sutton G."/>
            <person name="Sutton G.G."/>
            <person name="Tao W."/>
            <person name="Teichmann S."/>
            <person name="Tobari Y.N."/>
            <person name="Tomimura Y."/>
            <person name="Tsolas J.M."/>
            <person name="Valente V.L."/>
            <person name="Venter E."/>
            <person name="Venter J.C."/>
            <person name="Vicario S."/>
            <person name="Vieira F.G."/>
            <person name="Vilella A.J."/>
            <person name="Villasante A."/>
            <person name="Walenz B."/>
            <person name="Wang J."/>
            <person name="Wasserman M."/>
            <person name="Watts T."/>
            <person name="Wilson D."/>
            <person name="Wilson R.K."/>
            <person name="Wing R.A."/>
            <person name="Wolfner M.F."/>
            <person name="Wong A."/>
            <person name="Wong G.K."/>
            <person name="Wu C.I."/>
            <person name="Wu G."/>
            <person name="Yamamoto D."/>
            <person name="Yang H.P."/>
            <person name="Yang S.P."/>
            <person name="Yorke J.A."/>
            <person name="Yoshida K."/>
            <person name="Zdobnov E."/>
            <person name="Zhang P."/>
            <person name="Zhang Y."/>
            <person name="Zimin A.V."/>
            <person name="Baldwin J."/>
            <person name="Abdouelleil A."/>
            <person name="Abdulkadir J."/>
            <person name="Abebe A."/>
            <person name="Abera B."/>
            <person name="Abreu J."/>
            <person name="Acer S.C."/>
            <person name="Aftuck L."/>
            <person name="Alexander A."/>
            <person name="An P."/>
            <person name="Anderson E."/>
            <person name="Anderson S."/>
            <person name="Arachi H."/>
            <person name="Azer M."/>
            <person name="Bachantsang P."/>
            <person name="Barry A."/>
            <person name="Bayul T."/>
            <person name="Berlin A."/>
            <person name="Bessette D."/>
            <person name="Bloom T."/>
            <person name="Blye J."/>
            <person name="Boguslavskiy L."/>
            <person name="Bonnet C."/>
            <person name="Boukhgalter B."/>
            <person name="Bourzgui I."/>
            <person name="Brown A."/>
            <person name="Cahill P."/>
            <person name="Channer S."/>
            <person name="Cheshatsang Y."/>
            <person name="Chuda L."/>
            <person name="Citroen M."/>
            <person name="Collymore A."/>
            <person name="Cooke P."/>
            <person name="Costello M."/>
            <person name="D'Aco K."/>
            <person name="Daza R."/>
            <person name="De Haan G."/>
            <person name="DeGray S."/>
            <person name="DeMaso C."/>
            <person name="Dhargay N."/>
            <person name="Dooley K."/>
            <person name="Dooley E."/>
            <person name="Doricent M."/>
            <person name="Dorje P."/>
            <person name="Dorjee K."/>
            <person name="Dupes A."/>
            <person name="Elong R."/>
            <person name="Falk J."/>
            <person name="Farina A."/>
            <person name="Faro S."/>
            <person name="Ferguson D."/>
            <person name="Fisher S."/>
            <person name="Foley C.D."/>
            <person name="Franke A."/>
            <person name="Friedrich D."/>
            <person name="Gadbois L."/>
            <person name="Gearin G."/>
            <person name="Gearin C.R."/>
            <person name="Giannoukos G."/>
            <person name="Goode T."/>
            <person name="Graham J."/>
            <person name="Grandbois E."/>
            <person name="Grewal S."/>
            <person name="Gyaltsen K."/>
            <person name="Hafez N."/>
            <person name="Hagos B."/>
            <person name="Hall J."/>
            <person name="Henson C."/>
            <person name="Hollinger A."/>
            <person name="Honan T."/>
            <person name="Huard M.D."/>
            <person name="Hughes L."/>
            <person name="Hurhula B."/>
            <person name="Husby M.E."/>
            <person name="Kamat A."/>
            <person name="Kanga B."/>
            <person name="Kashin S."/>
            <person name="Khazanovich D."/>
            <person name="Kisner P."/>
            <person name="Lance K."/>
            <person name="Lara M."/>
            <person name="Lee W."/>
            <person name="Lennon N."/>
            <person name="Letendre F."/>
            <person name="LeVine R."/>
            <person name="Lipovsky A."/>
            <person name="Liu X."/>
            <person name="Liu J."/>
            <person name="Liu S."/>
            <person name="Lokyitsang T."/>
            <person name="Lokyitsang Y."/>
            <person name="Lubonja R."/>
            <person name="Lui A."/>
            <person name="MacDonald P."/>
            <person name="Magnisalis V."/>
            <person name="Maru K."/>
            <person name="Matthews C."/>
            <person name="McCusker W."/>
            <person name="McDonough S."/>
            <person name="Mehta T."/>
            <person name="Meldrim J."/>
            <person name="Meneus L."/>
            <person name="Mihai O."/>
            <person name="Mihalev A."/>
            <person name="Mihova T."/>
            <person name="Mittelman R."/>
            <person name="Mlenga V."/>
            <person name="Montmayeur A."/>
            <person name="Mulrain L."/>
            <person name="Navidi A."/>
            <person name="Naylor J."/>
            <person name="Negash T."/>
            <person name="Nguyen T."/>
            <person name="Nguyen N."/>
            <person name="Nicol R."/>
            <person name="Norbu C."/>
            <person name="Norbu N."/>
            <person name="Novod N."/>
            <person name="O'Neill B."/>
            <person name="Osman S."/>
            <person name="Markiewicz E."/>
            <person name="Oyono O.L."/>
            <person name="Patti C."/>
            <person name="Phunkhang P."/>
            <person name="Pierre F."/>
            <person name="Priest M."/>
            <person name="Raghuraman S."/>
            <person name="Rege F."/>
            <person name="Reyes R."/>
            <person name="Rise C."/>
            <person name="Rogov P."/>
            <person name="Ross K."/>
            <person name="Ryan E."/>
            <person name="Settipalli S."/>
            <person name="Shea T."/>
            <person name="Sherpa N."/>
            <person name="Shi L."/>
            <person name="Shih D."/>
            <person name="Sparrow T."/>
            <person name="Spaulding J."/>
            <person name="Stalker J."/>
            <person name="Stange-Thomann N."/>
            <person name="Stavropoulos S."/>
            <person name="Stone C."/>
            <person name="Strader C."/>
            <person name="Tesfaye S."/>
            <person name="Thomson T."/>
            <person name="Thoulutsang Y."/>
            <person name="Thoulutsang D."/>
            <person name="Topham K."/>
            <person name="Topping I."/>
            <person name="Tsamla T."/>
            <person name="Vassiliev H."/>
            <person name="Vo A."/>
            <person name="Wangchuk T."/>
            <person name="Wangdi T."/>
            <person name="Weiand M."/>
            <person name="Wilkinson J."/>
            <person name="Wilson A."/>
            <person name="Yadav S."/>
            <person name="Young G."/>
            <person name="Yu Q."/>
            <person name="Zembek L."/>
            <person name="Zhong D."/>
            <person name="Zimmer A."/>
            <person name="Zwirko Z."/>
            <person name="Jaffe D.B."/>
            <person name="Alvarez P."/>
            <person name="Brockman W."/>
            <person name="Butler J."/>
            <person name="Chin C."/>
            <person name="Gnerre S."/>
            <person name="Grabherr M."/>
            <person name="Kleber M."/>
            <person name="Mauceli E."/>
            <person name="MacCallum I."/>
        </authorList>
    </citation>
    <scope>NUCLEOTIDE SEQUENCE [LARGE SCALE GENOMIC DNA]</scope>
    <source>
        <strain evidence="3">Tucson 15010-1051.87</strain>
    </source>
</reference>
<dbReference type="Proteomes" id="UP000008792">
    <property type="component" value="Unassembled WGS sequence"/>
</dbReference>
<evidence type="ECO:0000256" key="1">
    <source>
        <dbReference type="SAM" id="SignalP"/>
    </source>
</evidence>
<evidence type="ECO:0000313" key="3">
    <source>
        <dbReference type="Proteomes" id="UP000008792"/>
    </source>
</evidence>
<organism evidence="2 3">
    <name type="scientific">Drosophila virilis</name>
    <name type="common">Fruit fly</name>
    <dbReference type="NCBI Taxonomy" id="7244"/>
    <lineage>
        <taxon>Eukaryota</taxon>
        <taxon>Metazoa</taxon>
        <taxon>Ecdysozoa</taxon>
        <taxon>Arthropoda</taxon>
        <taxon>Hexapoda</taxon>
        <taxon>Insecta</taxon>
        <taxon>Pterygota</taxon>
        <taxon>Neoptera</taxon>
        <taxon>Endopterygota</taxon>
        <taxon>Diptera</taxon>
        <taxon>Brachycera</taxon>
        <taxon>Muscomorpha</taxon>
        <taxon>Ephydroidea</taxon>
        <taxon>Drosophilidae</taxon>
        <taxon>Drosophila</taxon>
    </lineage>
</organism>
<keyword evidence="3" id="KW-1185">Reference proteome</keyword>
<feature type="signal peptide" evidence="1">
    <location>
        <begin position="1"/>
        <end position="20"/>
    </location>
</feature>
<accession>B4LNT7</accession>
<protein>
    <submittedName>
        <fullName evidence="2">Uncharacterized protein</fullName>
    </submittedName>
</protein>
<keyword evidence="1" id="KW-0732">Signal</keyword>
<dbReference type="HOGENOM" id="CLU_2963271_0_0_1"/>
<gene>
    <name evidence="2" type="primary">Dvir\GJ21331</name>
    <name evidence="2" type="ORF">Dvir_GJ21331</name>
</gene>